<dbReference type="Pfam" id="PF08398">
    <property type="entry name" value="Phospholip_A2_4"/>
    <property type="match status" value="1"/>
</dbReference>
<name>A0ABR8RDK0_9BACI</name>
<evidence type="ECO:0000259" key="1">
    <source>
        <dbReference type="Pfam" id="PF08398"/>
    </source>
</evidence>
<comment type="caution">
    <text evidence="2">The sequence shown here is derived from an EMBL/GenBank/DDBJ whole genome shotgun (WGS) entry which is preliminary data.</text>
</comment>
<dbReference type="EMBL" id="JACSQO010000011">
    <property type="protein sequence ID" value="MBD7945878.1"/>
    <property type="molecule type" value="Genomic_DNA"/>
</dbReference>
<proteinExistence type="predicted"/>
<evidence type="ECO:0000313" key="3">
    <source>
        <dbReference type="Proteomes" id="UP000640786"/>
    </source>
</evidence>
<feature type="domain" description="Phospholipase A2-like" evidence="1">
    <location>
        <begin position="10"/>
        <end position="46"/>
    </location>
</feature>
<dbReference type="RefSeq" id="WP_191697764.1">
    <property type="nucleotide sequence ID" value="NZ_JACSQO010000011.1"/>
</dbReference>
<sequence>MRQRRKRKRGFCVPGYNWCGPGCSGPGAPVNEVDATCMMHDFCYESGRSQCECDREFIERLRPLVNRHTESGRHARLLHNYMRFQSNFTCKPPRKRLF</sequence>
<evidence type="ECO:0000313" key="2">
    <source>
        <dbReference type="EMBL" id="MBD7945878.1"/>
    </source>
</evidence>
<dbReference type="Proteomes" id="UP000640786">
    <property type="component" value="Unassembled WGS sequence"/>
</dbReference>
<organism evidence="2 3">
    <name type="scientific">Psychrobacillus faecigallinarum</name>
    <dbReference type="NCBI Taxonomy" id="2762235"/>
    <lineage>
        <taxon>Bacteria</taxon>
        <taxon>Bacillati</taxon>
        <taxon>Bacillota</taxon>
        <taxon>Bacilli</taxon>
        <taxon>Bacillales</taxon>
        <taxon>Bacillaceae</taxon>
        <taxon>Psychrobacillus</taxon>
    </lineage>
</organism>
<reference evidence="2 3" key="1">
    <citation type="submission" date="2020-08" db="EMBL/GenBank/DDBJ databases">
        <title>A Genomic Blueprint of the Chicken Gut Microbiome.</title>
        <authorList>
            <person name="Gilroy R."/>
            <person name="Ravi A."/>
            <person name="Getino M."/>
            <person name="Pursley I."/>
            <person name="Horton D.L."/>
            <person name="Alikhan N.-F."/>
            <person name="Baker D."/>
            <person name="Gharbi K."/>
            <person name="Hall N."/>
            <person name="Watson M."/>
            <person name="Adriaenssens E.M."/>
            <person name="Foster-Nyarko E."/>
            <person name="Jarju S."/>
            <person name="Secka A."/>
            <person name="Antonio M."/>
            <person name="Oren A."/>
            <person name="Chaudhuri R."/>
            <person name="La Ragione R.M."/>
            <person name="Hildebrand F."/>
            <person name="Pallen M.J."/>
        </authorList>
    </citation>
    <scope>NUCLEOTIDE SEQUENCE [LARGE SCALE GENOMIC DNA]</scope>
    <source>
        <strain evidence="2 3">Sa2BUA9</strain>
    </source>
</reference>
<dbReference type="InterPro" id="IPR036444">
    <property type="entry name" value="PLipase_A2_dom_sf"/>
</dbReference>
<gene>
    <name evidence="2" type="ORF">H9650_17355</name>
</gene>
<accession>A0ABR8RDK0</accession>
<keyword evidence="3" id="KW-1185">Reference proteome</keyword>
<protein>
    <submittedName>
        <fullName evidence="2">Phospholipase</fullName>
    </submittedName>
</protein>
<dbReference type="Gene3D" id="1.20.90.10">
    <property type="entry name" value="Phospholipase A2 domain"/>
    <property type="match status" value="1"/>
</dbReference>
<dbReference type="SUPFAM" id="SSF48619">
    <property type="entry name" value="Phospholipase A2, PLA2"/>
    <property type="match status" value="1"/>
</dbReference>
<dbReference type="InterPro" id="IPR013607">
    <property type="entry name" value="Phospholipase_A2-like"/>
</dbReference>